<feature type="transmembrane region" description="Helical" evidence="4">
    <location>
        <begin position="49"/>
        <end position="69"/>
    </location>
</feature>
<dbReference type="InterPro" id="IPR036259">
    <property type="entry name" value="MFS_trans_sf"/>
</dbReference>
<dbReference type="STRING" id="476157.GCA_001663155_01606"/>
<feature type="transmembrane region" description="Helical" evidence="4">
    <location>
        <begin position="101"/>
        <end position="122"/>
    </location>
</feature>
<dbReference type="Gene3D" id="1.20.1250.20">
    <property type="entry name" value="MFS general substrate transporter like domains"/>
    <property type="match status" value="1"/>
</dbReference>
<dbReference type="OrthoDB" id="9815356at2"/>
<organism evidence="6 7">
    <name type="scientific">Altererythrobacter ishigakiensis</name>
    <dbReference type="NCBI Taxonomy" id="476157"/>
    <lineage>
        <taxon>Bacteria</taxon>
        <taxon>Pseudomonadati</taxon>
        <taxon>Pseudomonadota</taxon>
        <taxon>Alphaproteobacteria</taxon>
        <taxon>Sphingomonadales</taxon>
        <taxon>Erythrobacteraceae</taxon>
        <taxon>Altererythrobacter</taxon>
    </lineage>
</organism>
<feature type="transmembrane region" description="Helical" evidence="4">
    <location>
        <begin position="134"/>
        <end position="152"/>
    </location>
</feature>
<keyword evidence="1 4" id="KW-0812">Transmembrane</keyword>
<proteinExistence type="predicted"/>
<evidence type="ECO:0000256" key="4">
    <source>
        <dbReference type="SAM" id="Phobius"/>
    </source>
</evidence>
<dbReference type="EMBL" id="VLLK01000001">
    <property type="protein sequence ID" value="TWJ10092.1"/>
    <property type="molecule type" value="Genomic_DNA"/>
</dbReference>
<feature type="transmembrane region" description="Helical" evidence="4">
    <location>
        <begin position="306"/>
        <end position="328"/>
    </location>
</feature>
<keyword evidence="7" id="KW-1185">Reference proteome</keyword>
<protein>
    <submittedName>
        <fullName evidence="6">Putative MFS family arabinose efflux permease</fullName>
    </submittedName>
</protein>
<keyword evidence="3 4" id="KW-0472">Membrane</keyword>
<gene>
    <name evidence="6" type="ORF">JN10_1750</name>
</gene>
<feature type="transmembrane region" description="Helical" evidence="4">
    <location>
        <begin position="164"/>
        <end position="183"/>
    </location>
</feature>
<dbReference type="PANTHER" id="PTHR42910">
    <property type="entry name" value="TRANSPORTER SCO4007-RELATED"/>
    <property type="match status" value="1"/>
</dbReference>
<evidence type="ECO:0000313" key="7">
    <source>
        <dbReference type="Proteomes" id="UP000320547"/>
    </source>
</evidence>
<evidence type="ECO:0000256" key="2">
    <source>
        <dbReference type="ARBA" id="ARBA00022989"/>
    </source>
</evidence>
<evidence type="ECO:0000313" key="6">
    <source>
        <dbReference type="EMBL" id="TWJ10092.1"/>
    </source>
</evidence>
<sequence length="393" mass="41633">MNQAGYLSRTQEYGLAATTAVVTANAYYIHPIIGEVARDFGVDAGSIGLVPALNQIALAVGIFLLLPLGDRYSNRSLCITFVSLQTIAMLGMAIAAELLLFTLASTLLGFVTIAPYLLPAFASKRVAPERLGQVTALLTAGVIFGILVARVGAGIVAEYYSWRAVFWIAAGLMVAVTLLLPVSMRSETHVEKRPKGSYAELLLSVVKLAQQHREVLLSAAIQALNFAMFTATWLALALHLTSPELGYGVDVVGYLAGIAAVSILSTPRIGRWADRVGARKARVVLAALQLVGTSLLYPFGVSAVAILVPLIIVNLVGPGVDVTGRMTFLSLAPEIRTRLTTIYIVVMFVGGGLGSILGTASYDWGGWAATCAMIVGASLLNTSLAFFAFKRWA</sequence>
<evidence type="ECO:0000259" key="5">
    <source>
        <dbReference type="PROSITE" id="PS50850"/>
    </source>
</evidence>
<keyword evidence="2 4" id="KW-1133">Transmembrane helix</keyword>
<dbReference type="PANTHER" id="PTHR42910:SF1">
    <property type="entry name" value="MAJOR FACILITATOR SUPERFAMILY (MFS) PROFILE DOMAIN-CONTAINING PROTEIN"/>
    <property type="match status" value="1"/>
</dbReference>
<feature type="transmembrane region" description="Helical" evidence="4">
    <location>
        <begin position="366"/>
        <end position="389"/>
    </location>
</feature>
<dbReference type="CDD" id="cd17324">
    <property type="entry name" value="MFS_NepI_like"/>
    <property type="match status" value="1"/>
</dbReference>
<comment type="caution">
    <text evidence="6">The sequence shown here is derived from an EMBL/GenBank/DDBJ whole genome shotgun (WGS) entry which is preliminary data.</text>
</comment>
<feature type="transmembrane region" description="Helical" evidence="4">
    <location>
        <begin position="215"/>
        <end position="239"/>
    </location>
</feature>
<dbReference type="GO" id="GO:0022857">
    <property type="term" value="F:transmembrane transporter activity"/>
    <property type="evidence" value="ECO:0007669"/>
    <property type="project" value="InterPro"/>
</dbReference>
<reference evidence="6 7" key="1">
    <citation type="submission" date="2019-07" db="EMBL/GenBank/DDBJ databases">
        <title>Genomic Encyclopedia of Archaeal and Bacterial Type Strains, Phase II (KMG-II): from individual species to whole genera.</title>
        <authorList>
            <person name="Goeker M."/>
        </authorList>
    </citation>
    <scope>NUCLEOTIDE SEQUENCE [LARGE SCALE GENOMIC DNA]</scope>
    <source>
        <strain evidence="6 7">ATCC BAA-2084</strain>
    </source>
</reference>
<feature type="transmembrane region" description="Helical" evidence="4">
    <location>
        <begin position="76"/>
        <end position="95"/>
    </location>
</feature>
<accession>A0A562UWT9</accession>
<dbReference type="PROSITE" id="PS50850">
    <property type="entry name" value="MFS"/>
    <property type="match status" value="1"/>
</dbReference>
<evidence type="ECO:0000256" key="3">
    <source>
        <dbReference type="ARBA" id="ARBA00023136"/>
    </source>
</evidence>
<dbReference type="InterPro" id="IPR020846">
    <property type="entry name" value="MFS_dom"/>
</dbReference>
<dbReference type="InterPro" id="IPR011701">
    <property type="entry name" value="MFS"/>
</dbReference>
<evidence type="ECO:0000256" key="1">
    <source>
        <dbReference type="ARBA" id="ARBA00022692"/>
    </source>
</evidence>
<name>A0A562UWT9_9SPHN</name>
<dbReference type="Pfam" id="PF07690">
    <property type="entry name" value="MFS_1"/>
    <property type="match status" value="1"/>
</dbReference>
<feature type="transmembrane region" description="Helical" evidence="4">
    <location>
        <begin position="340"/>
        <end position="360"/>
    </location>
</feature>
<dbReference type="SUPFAM" id="SSF103473">
    <property type="entry name" value="MFS general substrate transporter"/>
    <property type="match status" value="1"/>
</dbReference>
<feature type="domain" description="Major facilitator superfamily (MFS) profile" evidence="5">
    <location>
        <begin position="1"/>
        <end position="393"/>
    </location>
</feature>
<dbReference type="Proteomes" id="UP000320547">
    <property type="component" value="Unassembled WGS sequence"/>
</dbReference>
<feature type="transmembrane region" description="Helical" evidence="4">
    <location>
        <begin position="281"/>
        <end position="300"/>
    </location>
</feature>
<feature type="transmembrane region" description="Helical" evidence="4">
    <location>
        <begin position="251"/>
        <end position="269"/>
    </location>
</feature>
<feature type="transmembrane region" description="Helical" evidence="4">
    <location>
        <begin position="12"/>
        <end position="29"/>
    </location>
</feature>
<dbReference type="RefSeq" id="WP_067599581.1">
    <property type="nucleotide sequence ID" value="NZ_CP015963.1"/>
</dbReference>
<dbReference type="AlphaFoldDB" id="A0A562UWT9"/>